<accession>A0A6N7SC42</accession>
<evidence type="ECO:0000313" key="4">
    <source>
        <dbReference type="Proteomes" id="UP000480929"/>
    </source>
</evidence>
<dbReference type="EMBL" id="WKPJ01000047">
    <property type="protein sequence ID" value="MSA91212.1"/>
    <property type="molecule type" value="Genomic_DNA"/>
</dbReference>
<dbReference type="Proteomes" id="UP000480929">
    <property type="component" value="Unassembled WGS sequence"/>
</dbReference>
<keyword evidence="4" id="KW-1185">Reference proteome</keyword>
<evidence type="ECO:0000313" key="3">
    <source>
        <dbReference type="Proteomes" id="UP000433575"/>
    </source>
</evidence>
<evidence type="ECO:0000313" key="1">
    <source>
        <dbReference type="EMBL" id="MSA91212.1"/>
    </source>
</evidence>
<evidence type="ECO:0000313" key="2">
    <source>
        <dbReference type="EMBL" id="MSC34989.1"/>
    </source>
</evidence>
<dbReference type="Proteomes" id="UP000433575">
    <property type="component" value="Unassembled WGS sequence"/>
</dbReference>
<gene>
    <name evidence="2" type="ORF">GKD88_17870</name>
    <name evidence="1" type="ORF">GKE08_17960</name>
</gene>
<dbReference type="RefSeq" id="WP_154240551.1">
    <property type="nucleotide sequence ID" value="NZ_WKPI01000050.1"/>
</dbReference>
<organism evidence="1 3">
    <name type="scientific">Holdemania massiliensis</name>
    <dbReference type="NCBI Taxonomy" id="1468449"/>
    <lineage>
        <taxon>Bacteria</taxon>
        <taxon>Bacillati</taxon>
        <taxon>Bacillota</taxon>
        <taxon>Erysipelotrichia</taxon>
        <taxon>Erysipelotrichales</taxon>
        <taxon>Erysipelotrichaceae</taxon>
        <taxon>Holdemania</taxon>
    </lineage>
</organism>
<proteinExistence type="predicted"/>
<name>A0A6N7SC42_9FIRM</name>
<dbReference type="EMBL" id="WKPI01000050">
    <property type="protein sequence ID" value="MSC34989.1"/>
    <property type="molecule type" value="Genomic_DNA"/>
</dbReference>
<reference evidence="3 4" key="1">
    <citation type="journal article" date="2019" name="Nat. Med.">
        <title>A library of human gut bacterial isolates paired with longitudinal multiomics data enables mechanistic microbiome research.</title>
        <authorList>
            <person name="Poyet M."/>
            <person name="Groussin M."/>
            <person name="Gibbons S.M."/>
            <person name="Avila-Pacheco J."/>
            <person name="Jiang X."/>
            <person name="Kearney S.M."/>
            <person name="Perrotta A.R."/>
            <person name="Berdy B."/>
            <person name="Zhao S."/>
            <person name="Lieberman T.D."/>
            <person name="Swanson P.K."/>
            <person name="Smith M."/>
            <person name="Roesemann S."/>
            <person name="Alexander J.E."/>
            <person name="Rich S.A."/>
            <person name="Livny J."/>
            <person name="Vlamakis H."/>
            <person name="Clish C."/>
            <person name="Bullock K."/>
            <person name="Deik A."/>
            <person name="Scott J."/>
            <person name="Pierce K.A."/>
            <person name="Xavier R.J."/>
            <person name="Alm E.J."/>
        </authorList>
    </citation>
    <scope>NUCLEOTIDE SEQUENCE [LARGE SCALE GENOMIC DNA]</scope>
    <source>
        <strain evidence="1 3">BIOML-A4</strain>
        <strain evidence="2 4">BIOML-A5</strain>
    </source>
</reference>
<sequence>MATSSFTQKYEVKRDDAKKLLNIINDDKTVRVPKVTGHKDVKGKAILNFLGLRK</sequence>
<protein>
    <submittedName>
        <fullName evidence="1">Uncharacterized protein</fullName>
    </submittedName>
</protein>
<comment type="caution">
    <text evidence="1">The sequence shown here is derived from an EMBL/GenBank/DDBJ whole genome shotgun (WGS) entry which is preliminary data.</text>
</comment>
<dbReference type="AlphaFoldDB" id="A0A6N7SC42"/>